<feature type="domain" description="VWFC" evidence="7">
    <location>
        <begin position="600"/>
        <end position="659"/>
    </location>
</feature>
<dbReference type="InterPro" id="IPR052624">
    <property type="entry name" value="CRIM1"/>
</dbReference>
<feature type="signal peptide" evidence="6">
    <location>
        <begin position="1"/>
        <end position="21"/>
    </location>
</feature>
<dbReference type="PANTHER" id="PTHR46439">
    <property type="entry name" value="CYSTEINE-RICH MOTOR NEURON 1 PROTEIN"/>
    <property type="match status" value="1"/>
</dbReference>
<dbReference type="GO" id="GO:0005886">
    <property type="term" value="C:plasma membrane"/>
    <property type="evidence" value="ECO:0007669"/>
    <property type="project" value="TreeGrafter"/>
</dbReference>
<keyword evidence="5" id="KW-0472">Membrane</keyword>
<feature type="domain" description="Antistasin-like" evidence="8">
    <location>
        <begin position="540"/>
        <end position="565"/>
    </location>
</feature>
<dbReference type="InterPro" id="IPR004094">
    <property type="entry name" value="Antistasin-like"/>
</dbReference>
<dbReference type="SUPFAM" id="SSF57262">
    <property type="entry name" value="Leech antihemostatic proteins"/>
    <property type="match status" value="1"/>
</dbReference>
<dbReference type="AlphaFoldDB" id="A0A3L8DH54"/>
<evidence type="ECO:0000256" key="2">
    <source>
        <dbReference type="ARBA" id="ARBA00022737"/>
    </source>
</evidence>
<dbReference type="SUPFAM" id="SSF57184">
    <property type="entry name" value="Growth factor receptor domain"/>
    <property type="match status" value="1"/>
</dbReference>
<proteinExistence type="predicted"/>
<protein>
    <recommendedName>
        <fullName evidence="12">Cysteine-rich motor neuron 1 protein</fullName>
    </recommendedName>
</protein>
<dbReference type="Pfam" id="PF00219">
    <property type="entry name" value="IGFBP"/>
    <property type="match status" value="1"/>
</dbReference>
<dbReference type="GO" id="GO:0005576">
    <property type="term" value="C:extracellular region"/>
    <property type="evidence" value="ECO:0007669"/>
    <property type="project" value="InterPro"/>
</dbReference>
<evidence type="ECO:0000256" key="3">
    <source>
        <dbReference type="ARBA" id="ARBA00023157"/>
    </source>
</evidence>
<dbReference type="PROSITE" id="PS51252">
    <property type="entry name" value="ANTISTASIN"/>
    <property type="match status" value="3"/>
</dbReference>
<dbReference type="Gene3D" id="2.10.22.10">
    <property type="entry name" value="Antistasin, domain 1"/>
    <property type="match status" value="3"/>
</dbReference>
<keyword evidence="5" id="KW-1133">Transmembrane helix</keyword>
<evidence type="ECO:0000313" key="10">
    <source>
        <dbReference type="EMBL" id="RLU19249.1"/>
    </source>
</evidence>
<evidence type="ECO:0000313" key="11">
    <source>
        <dbReference type="Proteomes" id="UP000279307"/>
    </source>
</evidence>
<organism evidence="10 11">
    <name type="scientific">Ooceraea biroi</name>
    <name type="common">Clonal raider ant</name>
    <name type="synonym">Cerapachys biroi</name>
    <dbReference type="NCBI Taxonomy" id="2015173"/>
    <lineage>
        <taxon>Eukaryota</taxon>
        <taxon>Metazoa</taxon>
        <taxon>Ecdysozoa</taxon>
        <taxon>Arthropoda</taxon>
        <taxon>Hexapoda</taxon>
        <taxon>Insecta</taxon>
        <taxon>Pterygota</taxon>
        <taxon>Neoptera</taxon>
        <taxon>Endopterygota</taxon>
        <taxon>Hymenoptera</taxon>
        <taxon>Apocrita</taxon>
        <taxon>Aculeata</taxon>
        <taxon>Formicoidea</taxon>
        <taxon>Formicidae</taxon>
        <taxon>Dorylinae</taxon>
        <taxon>Ooceraea</taxon>
    </lineage>
</organism>
<sequence>MRAPLLLLGGIVVLSLAVARALSCVCSPVECDVLTDEDCPGGLTWDPCRCCKVCARVEGEPCGGLFGFSGSCAVGLQCVIVNLLPRSREMDEGVCTKIPGRWRRHCPHGPIMSDPGCNLVGEGTTEAGNAAAAGKCVCGPSVPWCPGEPRPYMYTTRHECKLNLEAKIAYDDLYNSGDTVPGSNVAVDGTSFGESTRADREQVGEGKESGRNDGDDGGWQNDERATLSTRIAGWTGAVHFCPQDSVPNENGDGCKCADCPPRKCRPGQRPVPVNGAFSGIPGNCCPRYDCVLSDHHHRTESSCPEDSILTDDGTCKCVPTCPPPKCRSGQRPVEVRAAKPETPGSCCPLHDCRSPDLISWAKPEEKPQNCIHEGVSRKLGEEWKQNDCATCICNEDGTASCQTTMCKSCENAIPPDPGECCPHCPPPTNSTFDHHHPDEPCKTSLDDCEMKCYHGFRTDENHCPVCECADDLEVDAVPDVLPEDYKVCPELLHCELNCDLLKDEDGCSVCACQTPSLPPRYPAAVNDTALNPASTGRSVCPELKCNLHCEQGLLMDENDCTLCECKPPTTGCPSLLGCRKRCNFGYKTNKRGCPICRCRATCMDHLNETHAEGSIWHPNSCTTCICEAGGRLNCKETICSVACGNPLPPKSGTCCPMCPITTIKENETVNQITSRGWGTVPITLIVVLALLCLLLIIHIVRSRFRGRLSPSEASYVSSPPQYYKCVPVYDTPVHRNEKIVPL</sequence>
<feature type="domain" description="VWFC" evidence="7">
    <location>
        <begin position="368"/>
        <end position="425"/>
    </location>
</feature>
<evidence type="ECO:0000256" key="6">
    <source>
        <dbReference type="SAM" id="SignalP"/>
    </source>
</evidence>
<dbReference type="PROSITE" id="PS51323">
    <property type="entry name" value="IGFBP_N_2"/>
    <property type="match status" value="1"/>
</dbReference>
<dbReference type="EMBL" id="QOIP01000008">
    <property type="protein sequence ID" value="RLU19249.1"/>
    <property type="molecule type" value="Genomic_DNA"/>
</dbReference>
<feature type="domain" description="Antistasin-like" evidence="8">
    <location>
        <begin position="572"/>
        <end position="598"/>
    </location>
</feature>
<dbReference type="InterPro" id="IPR011061">
    <property type="entry name" value="Hirudin/antistatin"/>
</dbReference>
<feature type="transmembrane region" description="Helical" evidence="5">
    <location>
        <begin position="676"/>
        <end position="700"/>
    </location>
</feature>
<dbReference type="Gene3D" id="2.10.70.10">
    <property type="entry name" value="Complement Module, domain 1"/>
    <property type="match status" value="1"/>
</dbReference>
<keyword evidence="3" id="KW-1015">Disulfide bond</keyword>
<gene>
    <name evidence="10" type="ORF">DMN91_007806</name>
</gene>
<dbReference type="SUPFAM" id="SSF57603">
    <property type="entry name" value="FnI-like domain"/>
    <property type="match status" value="2"/>
</dbReference>
<name>A0A3L8DH54_OOCBI</name>
<dbReference type="SMART" id="SM00214">
    <property type="entry name" value="VWC"/>
    <property type="match status" value="2"/>
</dbReference>
<evidence type="ECO:0000256" key="4">
    <source>
        <dbReference type="SAM" id="MobiDB-lite"/>
    </source>
</evidence>
<dbReference type="PROSITE" id="PS01208">
    <property type="entry name" value="VWFC_1"/>
    <property type="match status" value="2"/>
</dbReference>
<dbReference type="GO" id="GO:0004867">
    <property type="term" value="F:serine-type endopeptidase inhibitor activity"/>
    <property type="evidence" value="ECO:0007669"/>
    <property type="project" value="InterPro"/>
</dbReference>
<dbReference type="PANTHER" id="PTHR46439:SF1">
    <property type="entry name" value="CYSTEINE-RICH MOTOR NEURON 1 PROTEIN"/>
    <property type="match status" value="1"/>
</dbReference>
<feature type="chain" id="PRO_5017948230" description="Cysteine-rich motor neuron 1 protein" evidence="6">
    <location>
        <begin position="22"/>
        <end position="742"/>
    </location>
</feature>
<dbReference type="Pfam" id="PF00093">
    <property type="entry name" value="VWC"/>
    <property type="match status" value="2"/>
</dbReference>
<evidence type="ECO:0000259" key="9">
    <source>
        <dbReference type="PROSITE" id="PS51323"/>
    </source>
</evidence>
<dbReference type="Proteomes" id="UP000279307">
    <property type="component" value="Chromosome 8"/>
</dbReference>
<dbReference type="InterPro" id="IPR009030">
    <property type="entry name" value="Growth_fac_rcpt_cys_sf"/>
</dbReference>
<keyword evidence="2" id="KW-0677">Repeat</keyword>
<feature type="region of interest" description="Disordered" evidence="4">
    <location>
        <begin position="179"/>
        <end position="222"/>
    </location>
</feature>
<dbReference type="Pfam" id="PF02822">
    <property type="entry name" value="Antistasin"/>
    <property type="match status" value="3"/>
</dbReference>
<dbReference type="InterPro" id="IPR001007">
    <property type="entry name" value="VWF_dom"/>
</dbReference>
<comment type="caution">
    <text evidence="10">The sequence shown here is derived from an EMBL/GenBank/DDBJ whole genome shotgun (WGS) entry which is preliminary data.</text>
</comment>
<keyword evidence="1 6" id="KW-0732">Signal</keyword>
<evidence type="ECO:0008006" key="12">
    <source>
        <dbReference type="Google" id="ProtNLM"/>
    </source>
</evidence>
<feature type="domain" description="Antistasin-like" evidence="8">
    <location>
        <begin position="441"/>
        <end position="468"/>
    </location>
</feature>
<accession>A0A3L8DH54</accession>
<keyword evidence="5" id="KW-0812">Transmembrane</keyword>
<dbReference type="InterPro" id="IPR000867">
    <property type="entry name" value="IGFBP-like"/>
</dbReference>
<evidence type="ECO:0000259" key="8">
    <source>
        <dbReference type="PROSITE" id="PS51252"/>
    </source>
</evidence>
<feature type="domain" description="IGFBP N-terminal" evidence="9">
    <location>
        <begin position="20"/>
        <end position="98"/>
    </location>
</feature>
<evidence type="ECO:0000259" key="7">
    <source>
        <dbReference type="PROSITE" id="PS50184"/>
    </source>
</evidence>
<dbReference type="SMART" id="SM00121">
    <property type="entry name" value="IB"/>
    <property type="match status" value="1"/>
</dbReference>
<evidence type="ECO:0000256" key="1">
    <source>
        <dbReference type="ARBA" id="ARBA00022729"/>
    </source>
</evidence>
<dbReference type="OrthoDB" id="5976811at2759"/>
<dbReference type="Gene3D" id="6.20.200.20">
    <property type="match status" value="1"/>
</dbReference>
<reference evidence="10 11" key="1">
    <citation type="journal article" date="2018" name="Genome Res.">
        <title>The genomic architecture and molecular evolution of ant odorant receptors.</title>
        <authorList>
            <person name="McKenzie S.K."/>
            <person name="Kronauer D.J.C."/>
        </authorList>
    </citation>
    <scope>NUCLEOTIDE SEQUENCE [LARGE SCALE GENOMIC DNA]</scope>
    <source>
        <strain evidence="10">Clonal line C1</strain>
    </source>
</reference>
<feature type="compositionally biased region" description="Basic and acidic residues" evidence="4">
    <location>
        <begin position="196"/>
        <end position="214"/>
    </location>
</feature>
<dbReference type="Gene3D" id="4.10.40.20">
    <property type="match status" value="1"/>
</dbReference>
<evidence type="ECO:0000256" key="5">
    <source>
        <dbReference type="SAM" id="Phobius"/>
    </source>
</evidence>
<dbReference type="PROSITE" id="PS50184">
    <property type="entry name" value="VWFC_2"/>
    <property type="match status" value="2"/>
</dbReference>